<keyword evidence="1" id="KW-0143">Chaperone</keyword>
<keyword evidence="1" id="KW-0813">Transport</keyword>
<dbReference type="InterPro" id="IPR004217">
    <property type="entry name" value="Tim10-like"/>
</dbReference>
<evidence type="ECO:0000313" key="3">
    <source>
        <dbReference type="EMBL" id="GBE60514.1"/>
    </source>
</evidence>
<dbReference type="Pfam" id="PF02953">
    <property type="entry name" value="zf-Tim10_DDP"/>
    <property type="match status" value="1"/>
</dbReference>
<dbReference type="VEuPathDB" id="PiroplasmaDB:BOVATA_020070"/>
<organism evidence="3 4">
    <name type="scientific">Babesia ovata</name>
    <dbReference type="NCBI Taxonomy" id="189622"/>
    <lineage>
        <taxon>Eukaryota</taxon>
        <taxon>Sar</taxon>
        <taxon>Alveolata</taxon>
        <taxon>Apicomplexa</taxon>
        <taxon>Aconoidasida</taxon>
        <taxon>Piroplasmida</taxon>
        <taxon>Babesiidae</taxon>
        <taxon>Babesia</taxon>
    </lineage>
</organism>
<comment type="similarity">
    <text evidence="1">Belongs to the small Tim family.</text>
</comment>
<protein>
    <recommendedName>
        <fullName evidence="1">Mitochondrial import inner membrane translocase subunit</fullName>
    </recommendedName>
</protein>
<name>A0A2H6KC03_9APIC</name>
<keyword evidence="1" id="KW-0811">Translocation</keyword>
<proteinExistence type="inferred from homology"/>
<keyword evidence="1" id="KW-0496">Mitochondrion</keyword>
<comment type="domain">
    <text evidence="1">The twin CX3C motif contains 4 conserved Cys residues that form 2 disulfide bonds in the mitochondrial intermembrane space.</text>
</comment>
<dbReference type="AlphaFoldDB" id="A0A2H6KC03"/>
<dbReference type="InterPro" id="IPR035427">
    <property type="entry name" value="Tim10-like_dom_sf"/>
</dbReference>
<dbReference type="OrthoDB" id="274922at2759"/>
<dbReference type="EMBL" id="BDSA01000002">
    <property type="protein sequence ID" value="GBE60514.1"/>
    <property type="molecule type" value="Genomic_DNA"/>
</dbReference>
<evidence type="ECO:0000256" key="1">
    <source>
        <dbReference type="RuleBase" id="RU367043"/>
    </source>
</evidence>
<reference evidence="3 4" key="1">
    <citation type="journal article" date="2017" name="BMC Genomics">
        <title>Whole-genome assembly of Babesia ovata and comparative genomics between closely related pathogens.</title>
        <authorList>
            <person name="Yamagishi J."/>
            <person name="Asada M."/>
            <person name="Hakimi H."/>
            <person name="Tanaka T.Q."/>
            <person name="Sugimoto C."/>
            <person name="Kawazu S."/>
        </authorList>
    </citation>
    <scope>NUCLEOTIDE SEQUENCE [LARGE SCALE GENOMIC DNA]</scope>
    <source>
        <strain evidence="3 4">Miyake</strain>
    </source>
</reference>
<dbReference type="Gene3D" id="1.10.287.810">
    <property type="entry name" value="Mitochondrial import inner membrane translocase subunit tim13 like domains"/>
    <property type="match status" value="1"/>
</dbReference>
<keyword evidence="1" id="KW-0999">Mitochondrion inner membrane</keyword>
<gene>
    <name evidence="3" type="ORF">BOVATA_020070</name>
</gene>
<evidence type="ECO:0000259" key="2">
    <source>
        <dbReference type="Pfam" id="PF02953"/>
    </source>
</evidence>
<keyword evidence="1" id="KW-1015">Disulfide bond</keyword>
<sequence>MDASADPVNVAVAELVGMADMLKRMRDSCWNKCIAAVKVERMDPGEQSCVDRCVNKPQTASVYDPVHRKLGSDVHVDGNGFVVWCTSLVEVDDIPEPLFDTHTFDVPDQFPAPVYSPIVPVVRQLVSHQMS</sequence>
<comment type="subunit">
    <text evidence="1">Heterohexamer.</text>
</comment>
<evidence type="ECO:0000313" key="4">
    <source>
        <dbReference type="Proteomes" id="UP000236319"/>
    </source>
</evidence>
<dbReference type="GO" id="GO:0015031">
    <property type="term" value="P:protein transport"/>
    <property type="evidence" value="ECO:0007669"/>
    <property type="project" value="UniProtKB-KW"/>
</dbReference>
<keyword evidence="1" id="KW-0653">Protein transport</keyword>
<comment type="function">
    <text evidence="1">Mitochondrial intermembrane chaperone that participates in the import and insertion of some multi-pass transmembrane proteins into the mitochondrial inner membrane. Also required for the transfer of beta-barrel precursors from the TOM complex to the sorting and assembly machinery (SAM complex) of the outer membrane. Acts as a chaperone-like protein that protects the hydrophobic precursors from aggregation and guide them through the mitochondrial intermembrane space.</text>
</comment>
<dbReference type="GO" id="GO:0005743">
    <property type="term" value="C:mitochondrial inner membrane"/>
    <property type="evidence" value="ECO:0007669"/>
    <property type="project" value="UniProtKB-SubCell"/>
</dbReference>
<dbReference type="Proteomes" id="UP000236319">
    <property type="component" value="Unassembled WGS sequence"/>
</dbReference>
<dbReference type="GeneID" id="39874284"/>
<accession>A0A2H6KC03</accession>
<comment type="subcellular location">
    <subcellularLocation>
        <location evidence="1">Mitochondrion inner membrane</location>
        <topology evidence="1">Peripheral membrane protein</topology>
        <orientation evidence="1">Intermembrane side</orientation>
    </subcellularLocation>
</comment>
<keyword evidence="4" id="KW-1185">Reference proteome</keyword>
<dbReference type="SUPFAM" id="SSF144122">
    <property type="entry name" value="Tim10-like"/>
    <property type="match status" value="1"/>
</dbReference>
<comment type="caution">
    <text evidence="3">The sequence shown here is derived from an EMBL/GenBank/DDBJ whole genome shotgun (WGS) entry which is preliminary data.</text>
</comment>
<feature type="domain" description="Tim10-like" evidence="2">
    <location>
        <begin position="14"/>
        <end position="56"/>
    </location>
</feature>
<dbReference type="RefSeq" id="XP_028866757.1">
    <property type="nucleotide sequence ID" value="XM_029010924.1"/>
</dbReference>
<keyword evidence="1" id="KW-0472">Membrane</keyword>